<name>A0ABV7PTF5_9BURK</name>
<dbReference type="RefSeq" id="WP_379738177.1">
    <property type="nucleotide sequence ID" value="NZ_JBHRVV010000002.1"/>
</dbReference>
<gene>
    <name evidence="1" type="ORF">ACFOPH_25385</name>
</gene>
<keyword evidence="2" id="KW-1185">Reference proteome</keyword>
<sequence length="203" mass="22972">MALKDVPELHLLESTAQDIHESAVRRIAFQYGVSYSDTIVLVTKRYERTESGQVIGCTVGTARCSGGKVVVTQTIEDIVSLRSLLEAPRTSKDRWTEILNHMGAGGDPVAYFIGCYFILAAHHADNQEKIDEFIKMHEPGVDVETRYRRGKPVTETIYRRLRNELMHVLNFDTPLDPRELHAAVQKHSRGMARLARIKISQLD</sequence>
<dbReference type="EMBL" id="JBHRVV010000002">
    <property type="protein sequence ID" value="MFC3461541.1"/>
    <property type="molecule type" value="Genomic_DNA"/>
</dbReference>
<comment type="caution">
    <text evidence="1">The sequence shown here is derived from an EMBL/GenBank/DDBJ whole genome shotgun (WGS) entry which is preliminary data.</text>
</comment>
<protein>
    <submittedName>
        <fullName evidence="1">Uncharacterized protein</fullName>
    </submittedName>
</protein>
<reference evidence="2" key="1">
    <citation type="journal article" date="2019" name="Int. J. Syst. Evol. Microbiol.">
        <title>The Global Catalogue of Microorganisms (GCM) 10K type strain sequencing project: providing services to taxonomists for standard genome sequencing and annotation.</title>
        <authorList>
            <consortium name="The Broad Institute Genomics Platform"/>
            <consortium name="The Broad Institute Genome Sequencing Center for Infectious Disease"/>
            <person name="Wu L."/>
            <person name="Ma J."/>
        </authorList>
    </citation>
    <scope>NUCLEOTIDE SEQUENCE [LARGE SCALE GENOMIC DNA]</scope>
    <source>
        <strain evidence="2">CCM 7480</strain>
    </source>
</reference>
<evidence type="ECO:0000313" key="1">
    <source>
        <dbReference type="EMBL" id="MFC3461541.1"/>
    </source>
</evidence>
<evidence type="ECO:0000313" key="2">
    <source>
        <dbReference type="Proteomes" id="UP001595665"/>
    </source>
</evidence>
<proteinExistence type="predicted"/>
<dbReference type="Proteomes" id="UP001595665">
    <property type="component" value="Unassembled WGS sequence"/>
</dbReference>
<accession>A0ABV7PTF5</accession>
<organism evidence="1 2">
    <name type="scientific">Massilia haematophila</name>
    <dbReference type="NCBI Taxonomy" id="457923"/>
    <lineage>
        <taxon>Bacteria</taxon>
        <taxon>Pseudomonadati</taxon>
        <taxon>Pseudomonadota</taxon>
        <taxon>Betaproteobacteria</taxon>
        <taxon>Burkholderiales</taxon>
        <taxon>Oxalobacteraceae</taxon>
        <taxon>Telluria group</taxon>
        <taxon>Massilia</taxon>
    </lineage>
</organism>